<protein>
    <recommendedName>
        <fullName evidence="2">Integrase SAM-like N-terminal domain-containing protein</fullName>
    </recommendedName>
</protein>
<evidence type="ECO:0000259" key="2">
    <source>
        <dbReference type="Pfam" id="PF13495"/>
    </source>
</evidence>
<keyword evidence="1" id="KW-0238">DNA-binding</keyword>
<feature type="domain" description="Integrase SAM-like N-terminal" evidence="2">
    <location>
        <begin position="19"/>
        <end position="87"/>
    </location>
</feature>
<proteinExistence type="predicted"/>
<dbReference type="EMBL" id="WTVH01000073">
    <property type="protein sequence ID" value="NMF95404.1"/>
    <property type="molecule type" value="Genomic_DNA"/>
</dbReference>
<keyword evidence="4" id="KW-1185">Reference proteome</keyword>
<dbReference type="InterPro" id="IPR004107">
    <property type="entry name" value="Integrase_SAM-like_N"/>
</dbReference>
<reference evidence="3" key="1">
    <citation type="submission" date="2019-12" db="EMBL/GenBank/DDBJ databases">
        <title>Comparative genomics gives insights into the taxonomy of the Azoarcus-Aromatoleum group and reveals separate origins of nif in the plant-associated Azoarcus and non-plant-associated Aromatoleum sub-groups.</title>
        <authorList>
            <person name="Lafos M."/>
            <person name="Maluk M."/>
            <person name="Batista M."/>
            <person name="Junghare M."/>
            <person name="Carmona M."/>
            <person name="Faoro H."/>
            <person name="Cruz L.M."/>
            <person name="Battistoni F."/>
            <person name="De Souza E."/>
            <person name="Pedrosa F."/>
            <person name="Chen W.-M."/>
            <person name="Poole P.S."/>
            <person name="Dixon R.A."/>
            <person name="James E.K."/>
        </authorList>
    </citation>
    <scope>NUCLEOTIDE SEQUENCE</scope>
    <source>
        <strain evidence="3">U120</strain>
    </source>
</reference>
<dbReference type="Gene3D" id="1.10.150.130">
    <property type="match status" value="1"/>
</dbReference>
<organism evidence="3 4">
    <name type="scientific">Aromatoleum buckelii</name>
    <dbReference type="NCBI Taxonomy" id="200254"/>
    <lineage>
        <taxon>Bacteria</taxon>
        <taxon>Pseudomonadati</taxon>
        <taxon>Pseudomonadota</taxon>
        <taxon>Betaproteobacteria</taxon>
        <taxon>Rhodocyclales</taxon>
        <taxon>Rhodocyclaceae</taxon>
        <taxon>Aromatoleum</taxon>
    </lineage>
</organism>
<gene>
    <name evidence="3" type="ORF">GO608_19095</name>
</gene>
<evidence type="ECO:0000313" key="4">
    <source>
        <dbReference type="Proteomes" id="UP000601990"/>
    </source>
</evidence>
<sequence length="101" mass="11735">MEQAIRFLGTTAPWLLGLFGDRLRLKHYSLRTEQAYVVWVKRYIIHHHRRHPNDMGKQERGAFQTSLAAERDVRAATQGQVLSAIPFTGRCWSASCHGWMR</sequence>
<name>A0ABX1N836_9RHOO</name>
<dbReference type="Pfam" id="PF13495">
    <property type="entry name" value="Phage_int_SAM_4"/>
    <property type="match status" value="1"/>
</dbReference>
<comment type="caution">
    <text evidence="3">The sequence shown here is derived from an EMBL/GenBank/DDBJ whole genome shotgun (WGS) entry which is preliminary data.</text>
</comment>
<dbReference type="InterPro" id="IPR010998">
    <property type="entry name" value="Integrase_recombinase_N"/>
</dbReference>
<dbReference type="Proteomes" id="UP000601990">
    <property type="component" value="Unassembled WGS sequence"/>
</dbReference>
<evidence type="ECO:0000313" key="3">
    <source>
        <dbReference type="EMBL" id="NMF95404.1"/>
    </source>
</evidence>
<evidence type="ECO:0000256" key="1">
    <source>
        <dbReference type="ARBA" id="ARBA00023125"/>
    </source>
</evidence>
<accession>A0ABX1N836</accession>